<dbReference type="EMBL" id="UINC01015645">
    <property type="protein sequence ID" value="SVA65740.1"/>
    <property type="molecule type" value="Genomic_DNA"/>
</dbReference>
<feature type="non-terminal residue" evidence="1">
    <location>
        <position position="41"/>
    </location>
</feature>
<evidence type="ECO:0000313" key="1">
    <source>
        <dbReference type="EMBL" id="SVA65740.1"/>
    </source>
</evidence>
<proteinExistence type="predicted"/>
<dbReference type="AlphaFoldDB" id="A0A381XM96"/>
<accession>A0A381XM96</accession>
<sequence length="41" mass="4840">MITSVEDGNFEVNLAPWIPYAKEYSFQVWRWSVMSVFDAKP</sequence>
<gene>
    <name evidence="1" type="ORF">METZ01_LOCUS118594</name>
</gene>
<name>A0A381XM96_9ZZZZ</name>
<reference evidence="1" key="1">
    <citation type="submission" date="2018-05" db="EMBL/GenBank/DDBJ databases">
        <authorList>
            <person name="Lanie J.A."/>
            <person name="Ng W.-L."/>
            <person name="Kazmierczak K.M."/>
            <person name="Andrzejewski T.M."/>
            <person name="Davidsen T.M."/>
            <person name="Wayne K.J."/>
            <person name="Tettelin H."/>
            <person name="Glass J.I."/>
            <person name="Rusch D."/>
            <person name="Podicherti R."/>
            <person name="Tsui H.-C.T."/>
            <person name="Winkler M.E."/>
        </authorList>
    </citation>
    <scope>NUCLEOTIDE SEQUENCE</scope>
</reference>
<protein>
    <submittedName>
        <fullName evidence="1">Uncharacterized protein</fullName>
    </submittedName>
</protein>
<organism evidence="1">
    <name type="scientific">marine metagenome</name>
    <dbReference type="NCBI Taxonomy" id="408172"/>
    <lineage>
        <taxon>unclassified sequences</taxon>
        <taxon>metagenomes</taxon>
        <taxon>ecological metagenomes</taxon>
    </lineage>
</organism>